<evidence type="ECO:0000313" key="1">
    <source>
        <dbReference type="EMBL" id="EQD48979.1"/>
    </source>
</evidence>
<proteinExistence type="predicted"/>
<accession>T1B7K9</accession>
<comment type="caution">
    <text evidence="1">The sequence shown here is derived from an EMBL/GenBank/DDBJ whole genome shotgun (WGS) entry which is preliminary data.</text>
</comment>
<reference evidence="1" key="2">
    <citation type="journal article" date="2014" name="ISME J.">
        <title>Microbial stratification in low pH oxic and suboxic macroscopic growths along an acid mine drainage.</title>
        <authorList>
            <person name="Mendez-Garcia C."/>
            <person name="Mesa V."/>
            <person name="Sprenger R.R."/>
            <person name="Richter M."/>
            <person name="Diez M.S."/>
            <person name="Solano J."/>
            <person name="Bargiela R."/>
            <person name="Golyshina O.V."/>
            <person name="Manteca A."/>
            <person name="Ramos J.L."/>
            <person name="Gallego J.R."/>
            <person name="Llorente I."/>
            <person name="Martins Dos Santos V.A."/>
            <person name="Jensen O.N."/>
            <person name="Pelaez A.I."/>
            <person name="Sanchez J."/>
            <person name="Ferrer M."/>
        </authorList>
    </citation>
    <scope>NUCLEOTIDE SEQUENCE</scope>
</reference>
<dbReference type="EMBL" id="AUZY01007725">
    <property type="protein sequence ID" value="EQD48979.1"/>
    <property type="molecule type" value="Genomic_DNA"/>
</dbReference>
<protein>
    <submittedName>
        <fullName evidence="1">Uncharacterized protein</fullName>
    </submittedName>
</protein>
<sequence>MDSESLDAAYERLSSTGPEFGGWLSNHGPMAADALIRIGHEDDLVSWIDEYKTRLDERPRERWRFEETDWQEYLGDPSRLGDWLALFDRQVRSEPWKDLLARWWPRLIPGAP</sequence>
<organism evidence="1">
    <name type="scientific">mine drainage metagenome</name>
    <dbReference type="NCBI Taxonomy" id="410659"/>
    <lineage>
        <taxon>unclassified sequences</taxon>
        <taxon>metagenomes</taxon>
        <taxon>ecological metagenomes</taxon>
    </lineage>
</organism>
<reference evidence="1" key="1">
    <citation type="submission" date="2013-08" db="EMBL/GenBank/DDBJ databases">
        <authorList>
            <person name="Mendez C."/>
            <person name="Richter M."/>
            <person name="Ferrer M."/>
            <person name="Sanchez J."/>
        </authorList>
    </citation>
    <scope>NUCLEOTIDE SEQUENCE</scope>
</reference>
<feature type="non-terminal residue" evidence="1">
    <location>
        <position position="112"/>
    </location>
</feature>
<dbReference type="AlphaFoldDB" id="T1B7K9"/>
<name>T1B7K9_9ZZZZ</name>
<gene>
    <name evidence="1" type="ORF">B1B_11839</name>
</gene>